<dbReference type="EMBL" id="CP022387">
    <property type="protein sequence ID" value="ATA89151.1"/>
    <property type="molecule type" value="Genomic_DNA"/>
</dbReference>
<evidence type="ECO:0000313" key="1">
    <source>
        <dbReference type="EMBL" id="ATA89151.1"/>
    </source>
</evidence>
<reference evidence="2 4" key="1">
    <citation type="journal article" date="2016" name="Sci. Rep.">
        <title>Whole genome sequencing identifies a novel species of the genus Capnocytophaga isolated from dog and cat bite wounds in humans.</title>
        <authorList>
            <person name="Zangenah S."/>
            <person name="Abbasi N."/>
            <person name="Andersson A.F."/>
            <person name="Bergman P."/>
        </authorList>
    </citation>
    <scope>NUCLEOTIDE SEQUENCE [LARGE SCALE GENOMIC DNA]</scope>
    <source>
        <strain evidence="2 4">W5</strain>
    </source>
</reference>
<dbReference type="InterPro" id="IPR046553">
    <property type="entry name" value="DUF6707"/>
</dbReference>
<reference evidence="3" key="3">
    <citation type="submission" date="2017-06" db="EMBL/GenBank/DDBJ databases">
        <title>Capnocytophaga spp. assemblies.</title>
        <authorList>
            <person name="Gulvik C.A."/>
        </authorList>
    </citation>
    <scope>NUCLEOTIDE SEQUENCE [LARGE SCALE GENOMIC DNA]</scope>
    <source>
        <strain evidence="3">H2177</strain>
    </source>
</reference>
<organism evidence="1 3">
    <name type="scientific">Capnocytophaga stomatis</name>
    <dbReference type="NCBI Taxonomy" id="1848904"/>
    <lineage>
        <taxon>Bacteria</taxon>
        <taxon>Pseudomonadati</taxon>
        <taxon>Bacteroidota</taxon>
        <taxon>Flavobacteriia</taxon>
        <taxon>Flavobacteriales</taxon>
        <taxon>Flavobacteriaceae</taxon>
        <taxon>Capnocytophaga</taxon>
    </lineage>
</organism>
<evidence type="ECO:0000313" key="3">
    <source>
        <dbReference type="Proteomes" id="UP000217348"/>
    </source>
</evidence>
<reference evidence="2" key="4">
    <citation type="submission" date="2024-10" db="EMBL/GenBank/DDBJ databases">
        <authorList>
            <person name="Bergman P."/>
            <person name="Andersson A.F."/>
            <person name="Zangenah S."/>
            <person name="Abbasi N."/>
        </authorList>
    </citation>
    <scope>NUCLEOTIDE SEQUENCE</scope>
    <source>
        <strain evidence="2">W5</strain>
    </source>
</reference>
<dbReference type="Proteomes" id="UP000217348">
    <property type="component" value="Chromosome"/>
</dbReference>
<gene>
    <name evidence="2" type="ORF">ACI76L_05670</name>
    <name evidence="1" type="ORF">CGC58_05105</name>
</gene>
<dbReference type="Proteomes" id="UP001622370">
    <property type="component" value="Unassembled WGS sequence"/>
</dbReference>
<dbReference type="AlphaFoldDB" id="A0A250FVW8"/>
<dbReference type="Pfam" id="PF20453">
    <property type="entry name" value="DUF6707"/>
    <property type="match status" value="1"/>
</dbReference>
<dbReference type="OrthoDB" id="1076134at2"/>
<dbReference type="KEGG" id="csto:CGC58_05105"/>
<proteinExistence type="predicted"/>
<evidence type="ECO:0000313" key="2">
    <source>
        <dbReference type="EMBL" id="MFK8293263.1"/>
    </source>
</evidence>
<sequence length="192" mass="22483">MNFKELLKHEGLTAQQIKHIELLDKKFSATNAGNLKKANDLLFSLLYTNNLPAVQTLLDLMTQIPFNGNFNQWTFVEPSYTLRYFLSNDNTEKEKIKHYLINEVRSEWDDDEEHAEHLQKKRDGMLVESSLEQLERYNTSEKEEFTWRTTVLIRYLEVLAIGATGKLDEKNVLNEINSNIERQKALNAKFSK</sequence>
<dbReference type="EMBL" id="JBJGWJ010000003">
    <property type="protein sequence ID" value="MFK8293263.1"/>
    <property type="molecule type" value="Genomic_DNA"/>
</dbReference>
<protein>
    <submittedName>
        <fullName evidence="2">DUF6707 family protein</fullName>
    </submittedName>
</protein>
<name>A0A250FVW8_9FLAO</name>
<evidence type="ECO:0000313" key="4">
    <source>
        <dbReference type="Proteomes" id="UP001622370"/>
    </source>
</evidence>
<accession>A0A250FVW8</accession>
<dbReference type="RefSeq" id="WP_095895563.1">
    <property type="nucleotide sequence ID" value="NZ_BOPJ01000005.1"/>
</dbReference>
<keyword evidence="4" id="KW-1185">Reference proteome</keyword>
<reference evidence="1" key="2">
    <citation type="journal article" date="2017" name="Genome Announc.">
        <title>Twelve Complete Reference Genomes of Clinical Isolates in the Capnocytophaga Genus.</title>
        <authorList>
            <person name="Villarma A."/>
            <person name="Gulvik C.A."/>
            <person name="Rowe L.A."/>
            <person name="Sheth M."/>
            <person name="Juieng P."/>
            <person name="Nicholson A.C."/>
            <person name="Loparev V.N."/>
            <person name="McQuiston J.R."/>
        </authorList>
    </citation>
    <scope>NUCLEOTIDE SEQUENCE</scope>
    <source>
        <strain evidence="1">H2177</strain>
    </source>
</reference>